<accession>A0A518AZC8</accession>
<keyword evidence="2" id="KW-1185">Reference proteome</keyword>
<name>A0A518AZC8_9BACT</name>
<dbReference type="RefSeq" id="WP_145255349.1">
    <property type="nucleotide sequence ID" value="NZ_CP036279.1"/>
</dbReference>
<dbReference type="EMBL" id="CP036279">
    <property type="protein sequence ID" value="QDU60075.1"/>
    <property type="molecule type" value="Genomic_DNA"/>
</dbReference>
<gene>
    <name evidence="1" type="ORF">Pan216_09120</name>
</gene>
<evidence type="ECO:0000313" key="2">
    <source>
        <dbReference type="Proteomes" id="UP000317093"/>
    </source>
</evidence>
<proteinExistence type="predicted"/>
<evidence type="ECO:0000313" key="1">
    <source>
        <dbReference type="EMBL" id="QDU60075.1"/>
    </source>
</evidence>
<organism evidence="1 2">
    <name type="scientific">Kolteria novifilia</name>
    <dbReference type="NCBI Taxonomy" id="2527975"/>
    <lineage>
        <taxon>Bacteria</taxon>
        <taxon>Pseudomonadati</taxon>
        <taxon>Planctomycetota</taxon>
        <taxon>Planctomycetia</taxon>
        <taxon>Kolteriales</taxon>
        <taxon>Kolteriaceae</taxon>
        <taxon>Kolteria</taxon>
    </lineage>
</organism>
<protein>
    <recommendedName>
        <fullName evidence="3">DUF4123 domain-containing protein</fullName>
    </recommendedName>
</protein>
<sequence>MKRLIDWKGSDPLPDWIVPAMVGKSDDVFPAAFIGGEPVDRGRRALEEIESGRHVLFLPSPTTDLKRWVSVIALSREHGTVLLDLCPWLHHPRTARIYSHWHAEPGRPIVRATLALSADVLSQFPDVSACCWACVRLLRIFFRERPSEIYATETRSEKGTQLSAVLRFPSGGHASFDVGDVTSGRQWLELAGERTSTVCDDLFAPLERTRSRFFVHEIAGVASREVVEGEPQERCLLNSFVALAQEPKLAESIRRQLLDTHLACDALTTSLKTKSPVSLT</sequence>
<dbReference type="OrthoDB" id="9783105at2"/>
<dbReference type="Proteomes" id="UP000317093">
    <property type="component" value="Chromosome"/>
</dbReference>
<reference evidence="1 2" key="1">
    <citation type="submission" date="2019-02" db="EMBL/GenBank/DDBJ databases">
        <title>Deep-cultivation of Planctomycetes and their phenomic and genomic characterization uncovers novel biology.</title>
        <authorList>
            <person name="Wiegand S."/>
            <person name="Jogler M."/>
            <person name="Boedeker C."/>
            <person name="Pinto D."/>
            <person name="Vollmers J."/>
            <person name="Rivas-Marin E."/>
            <person name="Kohn T."/>
            <person name="Peeters S.H."/>
            <person name="Heuer A."/>
            <person name="Rast P."/>
            <person name="Oberbeckmann S."/>
            <person name="Bunk B."/>
            <person name="Jeske O."/>
            <person name="Meyerdierks A."/>
            <person name="Storesund J.E."/>
            <person name="Kallscheuer N."/>
            <person name="Luecker S."/>
            <person name="Lage O.M."/>
            <person name="Pohl T."/>
            <person name="Merkel B.J."/>
            <person name="Hornburger P."/>
            <person name="Mueller R.-W."/>
            <person name="Bruemmer F."/>
            <person name="Labrenz M."/>
            <person name="Spormann A.M."/>
            <person name="Op den Camp H."/>
            <person name="Overmann J."/>
            <person name="Amann R."/>
            <person name="Jetten M.S.M."/>
            <person name="Mascher T."/>
            <person name="Medema M.H."/>
            <person name="Devos D.P."/>
            <person name="Kaster A.-K."/>
            <person name="Ovreas L."/>
            <person name="Rohde M."/>
            <person name="Galperin M.Y."/>
            <person name="Jogler C."/>
        </authorList>
    </citation>
    <scope>NUCLEOTIDE SEQUENCE [LARGE SCALE GENOMIC DNA]</scope>
    <source>
        <strain evidence="1 2">Pan216</strain>
    </source>
</reference>
<dbReference type="KEGG" id="knv:Pan216_09120"/>
<evidence type="ECO:0008006" key="3">
    <source>
        <dbReference type="Google" id="ProtNLM"/>
    </source>
</evidence>
<dbReference type="Gene3D" id="3.30.360.10">
    <property type="entry name" value="Dihydrodipicolinate Reductase, domain 2"/>
    <property type="match status" value="1"/>
</dbReference>
<dbReference type="SUPFAM" id="SSF55347">
    <property type="entry name" value="Glyceraldehyde-3-phosphate dehydrogenase-like, C-terminal domain"/>
    <property type="match status" value="1"/>
</dbReference>
<dbReference type="AlphaFoldDB" id="A0A518AZC8"/>